<dbReference type="EMBL" id="VSSQ01000268">
    <property type="protein sequence ID" value="MPL88909.1"/>
    <property type="molecule type" value="Genomic_DNA"/>
</dbReference>
<dbReference type="SUPFAM" id="SSF51126">
    <property type="entry name" value="Pectin lyase-like"/>
    <property type="match status" value="1"/>
</dbReference>
<dbReference type="InterPro" id="IPR015883">
    <property type="entry name" value="Glyco_hydro_20_cat"/>
</dbReference>
<gene>
    <name evidence="4" type="ORF">SDC9_34938</name>
</gene>
<comment type="similarity">
    <text evidence="1">Belongs to the glycosyl hydrolase 20 family.</text>
</comment>
<dbReference type="SMART" id="SM00710">
    <property type="entry name" value="PbH1"/>
    <property type="match status" value="6"/>
</dbReference>
<dbReference type="Gene3D" id="3.20.20.80">
    <property type="entry name" value="Glycosidases"/>
    <property type="match status" value="1"/>
</dbReference>
<evidence type="ECO:0000313" key="4">
    <source>
        <dbReference type="EMBL" id="MPL88909.1"/>
    </source>
</evidence>
<feature type="domain" description="Glycoside hydrolase family 20 catalytic" evidence="3">
    <location>
        <begin position="80"/>
        <end position="290"/>
    </location>
</feature>
<dbReference type="AlphaFoldDB" id="A0A644VC30"/>
<dbReference type="InterPro" id="IPR017853">
    <property type="entry name" value="GH"/>
</dbReference>
<comment type="caution">
    <text evidence="4">The sequence shown here is derived from an EMBL/GenBank/DDBJ whole genome shotgun (WGS) entry which is preliminary data.</text>
</comment>
<evidence type="ECO:0000256" key="2">
    <source>
        <dbReference type="ARBA" id="ARBA00022801"/>
    </source>
</evidence>
<protein>
    <recommendedName>
        <fullName evidence="3">Glycoside hydrolase family 20 catalytic domain-containing protein</fullName>
    </recommendedName>
</protein>
<dbReference type="SUPFAM" id="SSF51445">
    <property type="entry name" value="(Trans)glycosidases"/>
    <property type="match status" value="1"/>
</dbReference>
<proteinExistence type="inferred from homology"/>
<name>A0A644VC30_9ZZZZ</name>
<dbReference type="InterPro" id="IPR026444">
    <property type="entry name" value="Secre_tail"/>
</dbReference>
<dbReference type="InterPro" id="IPR059226">
    <property type="entry name" value="Choice_anch_Q_dom"/>
</dbReference>
<accession>A0A644VC30</accession>
<dbReference type="NCBIfam" id="TIGR04183">
    <property type="entry name" value="Por_Secre_tail"/>
    <property type="match status" value="1"/>
</dbReference>
<keyword evidence="2" id="KW-0378">Hydrolase</keyword>
<dbReference type="GO" id="GO:0004563">
    <property type="term" value="F:beta-N-acetylhexosaminidase activity"/>
    <property type="evidence" value="ECO:0007669"/>
    <property type="project" value="UniProtKB-ARBA"/>
</dbReference>
<dbReference type="InterPro" id="IPR011050">
    <property type="entry name" value="Pectin_lyase_fold/virulence"/>
</dbReference>
<evidence type="ECO:0000259" key="3">
    <source>
        <dbReference type="Pfam" id="PF00728"/>
    </source>
</evidence>
<sequence>MKKAIISLVLFVIITHTLSAIDFQIKGISIAVPKPSEVNEFCDFIENDLGPSGVNTILLRVDYNFKFQSYPQVASDSAISLTDAQKIVTSCNRARIVLVPLMEMLGHQGSAWGPYELLEAFPEFDETPWVPYATATSIPDENGLYPGGLYKKSYCPSHPEVHRVTQALIGEVIDAFQARIFSPAMDEVLYIGECDRCKTTGKSNAELFAGEANRINAFVNSKNAQMWIWGDRLLQASEWGLSLWGGSMNNTWQAVDLIDKNITILDWHYTKSFVSPVFFATKGLNVISCPAGDPKVAIRQLKNLVNFQKDSYGPMFQRYKGFIVTHWGVLNNFITEFRLEKNGLSTNLNTSANSFFSMLNELRLITKQDSIDKAGENINKTIYVSELGNNANEGSMSNPVQSLNRAINLSKSGDTIKVTGVVIASGITLTNGYNLVIEGEGPDVTFLQPSSAKELSNNRVFNIVNAGNIVIKNITIRWGNSIDIPNVVSNGGNIYIENSALTLENVIVQDGKAYRGGGIYINGTRNSGGAKHHFTNTLISNNQSTAGSGGGLFVTSNRYNVTHLLIEKSTISNNRTQVYKTLGGGLFVEPYKNNTTQEGKACNITVLNSTFYGNQAANGAGIATGYVDFETNITLINNTIAFNNGFASDNAEAGSAGISVKVTPSITFTLINNIISMNKGRLWGKNELEYYDMSLSGVKLSQADCNIFTNELAKHWVGQSTKTPVGNLYQDNGYLLLADTLLYNGGITQNLSIAEGSIAINAGINHSSIKEDQRGINRDGVPDIGAYEFTSSTQLSNPNAFDSYYEKSNQTIQLNSIGYHQISIYDLTGKKVMSETVKNDNKLNVRKLESNKLYFAKIMINGKQQSTLKFIR</sequence>
<dbReference type="InterPro" id="IPR012334">
    <property type="entry name" value="Pectin_lyas_fold"/>
</dbReference>
<dbReference type="InterPro" id="IPR006626">
    <property type="entry name" value="PbH1"/>
</dbReference>
<dbReference type="NCBIfam" id="NF041518">
    <property type="entry name" value="choice_anch_Q"/>
    <property type="match status" value="1"/>
</dbReference>
<dbReference type="GO" id="GO:0005975">
    <property type="term" value="P:carbohydrate metabolic process"/>
    <property type="evidence" value="ECO:0007669"/>
    <property type="project" value="InterPro"/>
</dbReference>
<dbReference type="Pfam" id="PF00728">
    <property type="entry name" value="Glyco_hydro_20"/>
    <property type="match status" value="1"/>
</dbReference>
<evidence type="ECO:0000256" key="1">
    <source>
        <dbReference type="ARBA" id="ARBA00006285"/>
    </source>
</evidence>
<reference evidence="4" key="1">
    <citation type="submission" date="2019-08" db="EMBL/GenBank/DDBJ databases">
        <authorList>
            <person name="Kucharzyk K."/>
            <person name="Murdoch R.W."/>
            <person name="Higgins S."/>
            <person name="Loffler F."/>
        </authorList>
    </citation>
    <scope>NUCLEOTIDE SEQUENCE</scope>
</reference>
<dbReference type="Gene3D" id="2.160.20.10">
    <property type="entry name" value="Single-stranded right-handed beta-helix, Pectin lyase-like"/>
    <property type="match status" value="1"/>
</dbReference>
<organism evidence="4">
    <name type="scientific">bioreactor metagenome</name>
    <dbReference type="NCBI Taxonomy" id="1076179"/>
    <lineage>
        <taxon>unclassified sequences</taxon>
        <taxon>metagenomes</taxon>
        <taxon>ecological metagenomes</taxon>
    </lineage>
</organism>